<protein>
    <submittedName>
        <fullName evidence="1">Uncharacterized protein</fullName>
    </submittedName>
</protein>
<reference evidence="1 2" key="1">
    <citation type="submission" date="2007-03" db="EMBL/GenBank/DDBJ databases">
        <authorList>
            <person name="Fulton L."/>
            <person name="Clifton S."/>
            <person name="Fulton B."/>
            <person name="Xu J."/>
            <person name="Minx P."/>
            <person name="Pepin K.H."/>
            <person name="Johnson M."/>
            <person name="Thiruvilangam P."/>
            <person name="Bhonagiri V."/>
            <person name="Nash W.E."/>
            <person name="Mardis E.R."/>
            <person name="Wilson R.K."/>
        </authorList>
    </citation>
    <scope>NUCLEOTIDE SEQUENCE [LARGE SCALE GENOMIC DNA]</scope>
    <source>
        <strain evidence="1 2">ATCC 27560</strain>
    </source>
</reference>
<reference evidence="1 2" key="2">
    <citation type="submission" date="2007-04" db="EMBL/GenBank/DDBJ databases">
        <title>Draft genome sequence of Eubacterium ventriosum (ATCC 27560).</title>
        <authorList>
            <person name="Sudarsanam P."/>
            <person name="Ley R."/>
            <person name="Guruge J."/>
            <person name="Turnbaugh P.J."/>
            <person name="Mahowald M."/>
            <person name="Liep D."/>
            <person name="Gordon J."/>
        </authorList>
    </citation>
    <scope>NUCLEOTIDE SEQUENCE [LARGE SCALE GENOMIC DNA]</scope>
    <source>
        <strain evidence="1 2">ATCC 27560</strain>
    </source>
</reference>
<evidence type="ECO:0000313" key="2">
    <source>
        <dbReference type="Proteomes" id="UP000006000"/>
    </source>
</evidence>
<comment type="caution">
    <text evidence="1">The sequence shown here is derived from an EMBL/GenBank/DDBJ whole genome shotgun (WGS) entry which is preliminary data.</text>
</comment>
<evidence type="ECO:0000313" key="1">
    <source>
        <dbReference type="EMBL" id="EDM51699.1"/>
    </source>
</evidence>
<dbReference type="EMBL" id="AAVL02000031">
    <property type="protein sequence ID" value="EDM51699.1"/>
    <property type="molecule type" value="Genomic_DNA"/>
</dbReference>
<sequence length="69" mass="7587">MPIIVKFHSRNPFSSLFPLHFLLTGLLRASHSRNPSQAFAYREAFASLLCSFLGRVLSPVIHLCASTGG</sequence>
<gene>
    <name evidence="1" type="ORF">EUBVEN_01004</name>
</gene>
<proteinExistence type="predicted"/>
<accession>A5Z5M4</accession>
<name>A5Z5M4_9FIRM</name>
<dbReference type="Proteomes" id="UP000006000">
    <property type="component" value="Unassembled WGS sequence"/>
</dbReference>
<dbReference type="HOGENOM" id="CLU_2769706_0_0_9"/>
<organism evidence="1 2">
    <name type="scientific">Eubacterium ventriosum ATCC 27560</name>
    <dbReference type="NCBI Taxonomy" id="411463"/>
    <lineage>
        <taxon>Bacteria</taxon>
        <taxon>Bacillati</taxon>
        <taxon>Bacillota</taxon>
        <taxon>Clostridia</taxon>
        <taxon>Eubacteriales</taxon>
        <taxon>Eubacteriaceae</taxon>
        <taxon>Eubacterium</taxon>
    </lineage>
</organism>
<dbReference type="AlphaFoldDB" id="A5Z5M4"/>